<dbReference type="EMBL" id="LBRM01000013">
    <property type="protein sequence ID" value="KKP97646.1"/>
    <property type="molecule type" value="Genomic_DNA"/>
</dbReference>
<accession>A0A0G0E987</accession>
<comment type="caution">
    <text evidence="3">The sequence shown here is derived from an EMBL/GenBank/DDBJ whole genome shotgun (WGS) entry which is preliminary data.</text>
</comment>
<reference evidence="3 4" key="1">
    <citation type="journal article" date="2015" name="Nature">
        <title>rRNA introns, odd ribosomes, and small enigmatic genomes across a large radiation of phyla.</title>
        <authorList>
            <person name="Brown C.T."/>
            <person name="Hug L.A."/>
            <person name="Thomas B.C."/>
            <person name="Sharon I."/>
            <person name="Castelle C.J."/>
            <person name="Singh A."/>
            <person name="Wilkins M.J."/>
            <person name="Williams K.H."/>
            <person name="Banfield J.F."/>
        </authorList>
    </citation>
    <scope>NUCLEOTIDE SEQUENCE [LARGE SCALE GENOMIC DNA]</scope>
</reference>
<name>A0A0G0E987_9BACT</name>
<dbReference type="Pfam" id="PF14478">
    <property type="entry name" value="DUF4430"/>
    <property type="match status" value="1"/>
</dbReference>
<evidence type="ECO:0000313" key="3">
    <source>
        <dbReference type="EMBL" id="KKP97646.1"/>
    </source>
</evidence>
<evidence type="ECO:0000256" key="1">
    <source>
        <dbReference type="SAM" id="Phobius"/>
    </source>
</evidence>
<dbReference type="InterPro" id="IPR027954">
    <property type="entry name" value="Transcobalamin-like_C"/>
</dbReference>
<organism evidence="3 4">
    <name type="scientific">Candidatus Nomurabacteria bacterium GW2011_GWA1_36_15</name>
    <dbReference type="NCBI Taxonomy" id="1618728"/>
    <lineage>
        <taxon>Bacteria</taxon>
        <taxon>Candidatus Nomuraibacteriota</taxon>
    </lineage>
</organism>
<keyword evidence="1" id="KW-0812">Transmembrane</keyword>
<dbReference type="AlphaFoldDB" id="A0A0G0E987"/>
<gene>
    <name evidence="3" type="ORF">US05_C0013G0003</name>
</gene>
<evidence type="ECO:0000313" key="4">
    <source>
        <dbReference type="Proteomes" id="UP000034606"/>
    </source>
</evidence>
<feature type="domain" description="Transcobalamin-like C-terminal" evidence="2">
    <location>
        <begin position="71"/>
        <end position="141"/>
    </location>
</feature>
<proteinExistence type="predicted"/>
<keyword evidence="1" id="KW-0472">Membrane</keyword>
<feature type="transmembrane region" description="Helical" evidence="1">
    <location>
        <begin position="7"/>
        <end position="25"/>
    </location>
</feature>
<protein>
    <recommendedName>
        <fullName evidence="2">Transcobalamin-like C-terminal domain-containing protein</fullName>
    </recommendedName>
</protein>
<sequence length="144" mass="16609">MDKNNKKIIWFGFVVSLFFFLIFVFTKDIGQDTSSISSSSPATTQKEERTEAFLEIEGKKLGMKIEEKESVYDFMFKLKKEGKIDFKDKTYSGMGKLIEEINGISNGDKYWIYYVNGQKANIGISNYKIKAGDVVSWKYEKNTN</sequence>
<evidence type="ECO:0000259" key="2">
    <source>
        <dbReference type="Pfam" id="PF14478"/>
    </source>
</evidence>
<dbReference type="Gene3D" id="2.170.130.30">
    <property type="match status" value="1"/>
</dbReference>
<dbReference type="Proteomes" id="UP000034606">
    <property type="component" value="Unassembled WGS sequence"/>
</dbReference>
<keyword evidence="1" id="KW-1133">Transmembrane helix</keyword>